<dbReference type="Pfam" id="PF16363">
    <property type="entry name" value="GDP_Man_Dehyd"/>
    <property type="match status" value="1"/>
</dbReference>
<dbReference type="FunFam" id="3.40.50.720:FF:000924">
    <property type="entry name" value="GDP-mannose 4,6 dehydratase"/>
    <property type="match status" value="1"/>
</dbReference>
<dbReference type="InterPro" id="IPR006368">
    <property type="entry name" value="GDP_Man_deHydtase"/>
</dbReference>
<dbReference type="Gene3D" id="3.40.50.720">
    <property type="entry name" value="NAD(P)-binding Rossmann-like Domain"/>
    <property type="match status" value="1"/>
</dbReference>
<evidence type="ECO:0000259" key="5">
    <source>
        <dbReference type="Pfam" id="PF16363"/>
    </source>
</evidence>
<evidence type="ECO:0000256" key="2">
    <source>
        <dbReference type="ARBA" id="ARBA00009263"/>
    </source>
</evidence>
<reference evidence="6" key="1">
    <citation type="journal article" date="2015" name="Nature">
        <title>Complex archaea that bridge the gap between prokaryotes and eukaryotes.</title>
        <authorList>
            <person name="Spang A."/>
            <person name="Saw J.H."/>
            <person name="Jorgensen S.L."/>
            <person name="Zaremba-Niedzwiedzka K."/>
            <person name="Martijn J."/>
            <person name="Lind A.E."/>
            <person name="van Eijk R."/>
            <person name="Schleper C."/>
            <person name="Guy L."/>
            <person name="Ettema T.J."/>
        </authorList>
    </citation>
    <scope>NUCLEOTIDE SEQUENCE</scope>
</reference>
<keyword evidence="4" id="KW-0456">Lyase</keyword>
<evidence type="ECO:0000256" key="4">
    <source>
        <dbReference type="ARBA" id="ARBA00023239"/>
    </source>
</evidence>
<dbReference type="GO" id="GO:0042351">
    <property type="term" value="P:'de novo' GDP-L-fucose biosynthetic process"/>
    <property type="evidence" value="ECO:0007669"/>
    <property type="project" value="TreeGrafter"/>
</dbReference>
<dbReference type="EMBL" id="LAZR01010739">
    <property type="protein sequence ID" value="KKM65353.1"/>
    <property type="molecule type" value="Genomic_DNA"/>
</dbReference>
<comment type="cofactor">
    <cofactor evidence="1">
        <name>NADP(+)</name>
        <dbReference type="ChEBI" id="CHEBI:58349"/>
    </cofactor>
</comment>
<dbReference type="PANTHER" id="PTHR43715:SF1">
    <property type="entry name" value="GDP-MANNOSE 4,6 DEHYDRATASE"/>
    <property type="match status" value="1"/>
</dbReference>
<evidence type="ECO:0000256" key="1">
    <source>
        <dbReference type="ARBA" id="ARBA00001937"/>
    </source>
</evidence>
<dbReference type="CDD" id="cd05260">
    <property type="entry name" value="GDP_MD_SDR_e"/>
    <property type="match status" value="1"/>
</dbReference>
<dbReference type="PANTHER" id="PTHR43715">
    <property type="entry name" value="GDP-MANNOSE 4,6-DEHYDRATASE"/>
    <property type="match status" value="1"/>
</dbReference>
<evidence type="ECO:0000313" key="6">
    <source>
        <dbReference type="EMBL" id="KKM65353.1"/>
    </source>
</evidence>
<protein>
    <recommendedName>
        <fullName evidence="3">GDP-mannose 4,6-dehydratase</fullName>
        <ecNumber evidence="3">4.2.1.47</ecNumber>
    </recommendedName>
</protein>
<organism evidence="6">
    <name type="scientific">marine sediment metagenome</name>
    <dbReference type="NCBI Taxonomy" id="412755"/>
    <lineage>
        <taxon>unclassified sequences</taxon>
        <taxon>metagenomes</taxon>
        <taxon>ecological metagenomes</taxon>
    </lineage>
</organism>
<comment type="caution">
    <text evidence="6">The sequence shown here is derived from an EMBL/GenBank/DDBJ whole genome shotgun (WGS) entry which is preliminary data.</text>
</comment>
<dbReference type="AlphaFoldDB" id="A0A0F9J762"/>
<name>A0A0F9J762_9ZZZZ</name>
<proteinExistence type="inferred from homology"/>
<feature type="domain" description="NAD(P)-binding" evidence="5">
    <location>
        <begin position="6"/>
        <end position="310"/>
    </location>
</feature>
<dbReference type="Gene3D" id="3.90.25.10">
    <property type="entry name" value="UDP-galactose 4-epimerase, domain 1"/>
    <property type="match status" value="1"/>
</dbReference>
<dbReference type="SUPFAM" id="SSF51735">
    <property type="entry name" value="NAD(P)-binding Rossmann-fold domains"/>
    <property type="match status" value="1"/>
</dbReference>
<dbReference type="GO" id="GO:0008446">
    <property type="term" value="F:GDP-mannose 4,6-dehydratase activity"/>
    <property type="evidence" value="ECO:0007669"/>
    <property type="project" value="UniProtKB-EC"/>
</dbReference>
<feature type="non-terminal residue" evidence="6">
    <location>
        <position position="343"/>
    </location>
</feature>
<dbReference type="InterPro" id="IPR036291">
    <property type="entry name" value="NAD(P)-bd_dom_sf"/>
</dbReference>
<comment type="similarity">
    <text evidence="2">Belongs to the NAD(P)-dependent epimerase/dehydratase family. GDP-mannose 4,6-dehydratase subfamily.</text>
</comment>
<dbReference type="InterPro" id="IPR016040">
    <property type="entry name" value="NAD(P)-bd_dom"/>
</dbReference>
<sequence>MTLKAFITGVSGQDGRHLAPYLHQNGYDVAGLVRGQDFEKRELLERELSYAKLYEGDITDFGSLIKALADWKPDEVYHLAAVSYVPLSWKAPSHVLEVNVIGTINILDAVKEVTPKAKIVVASSSEIFGNVPPPQDEESPMRPASVYGLSKLTDLHLTRQHREHFGMFACTAISSNHESPLRPPCFVTRKVTRSLARIRYGMQQTIEMGNIESKRDWGYSLDYMMGMHKILQQSTPDDFVLGTGVSHSVRELLCEAIRSVEGMDLKHILSQNEALMRPEDIKESRANPAKARRSLGWRTETSFEALIAMMMDYDLHLCAGGEDDMVVKSSGIEIVYPGRSKLH</sequence>
<dbReference type="EC" id="4.2.1.47" evidence="3"/>
<accession>A0A0F9J762</accession>
<evidence type="ECO:0000256" key="3">
    <source>
        <dbReference type="ARBA" id="ARBA00011989"/>
    </source>
</evidence>
<gene>
    <name evidence="6" type="ORF">LCGC14_1492150</name>
</gene>